<dbReference type="Proteomes" id="UP000055024">
    <property type="component" value="Unassembled WGS sequence"/>
</dbReference>
<organism evidence="3 4">
    <name type="scientific">Trichinella zimbabwensis</name>
    <dbReference type="NCBI Taxonomy" id="268475"/>
    <lineage>
        <taxon>Eukaryota</taxon>
        <taxon>Metazoa</taxon>
        <taxon>Ecdysozoa</taxon>
        <taxon>Nematoda</taxon>
        <taxon>Enoplea</taxon>
        <taxon>Dorylaimia</taxon>
        <taxon>Trichinellida</taxon>
        <taxon>Trichinellidae</taxon>
        <taxon>Trichinella</taxon>
    </lineage>
</organism>
<feature type="region of interest" description="Disordered" evidence="1">
    <location>
        <begin position="15"/>
        <end position="34"/>
    </location>
</feature>
<keyword evidence="2" id="KW-1133">Transmembrane helix</keyword>
<name>A0A0V1H512_9BILA</name>
<dbReference type="OrthoDB" id="5936012at2759"/>
<accession>A0A0V1H512</accession>
<sequence length="78" mass="9466">MFSEFMTYKEWSKEKVKTRTTRSKSRTHEAEQERKRDTLRRVLTKSIFCCGIFCQIVYILTEFQMSRSLLNFRIVFIG</sequence>
<dbReference type="AlphaFoldDB" id="A0A0V1H512"/>
<keyword evidence="2" id="KW-0472">Membrane</keyword>
<keyword evidence="4" id="KW-1185">Reference proteome</keyword>
<evidence type="ECO:0000256" key="1">
    <source>
        <dbReference type="SAM" id="MobiDB-lite"/>
    </source>
</evidence>
<protein>
    <submittedName>
        <fullName evidence="3">Uncharacterized protein</fullName>
    </submittedName>
</protein>
<comment type="caution">
    <text evidence="3">The sequence shown here is derived from an EMBL/GenBank/DDBJ whole genome shotgun (WGS) entry which is preliminary data.</text>
</comment>
<evidence type="ECO:0000313" key="3">
    <source>
        <dbReference type="EMBL" id="KRZ05742.1"/>
    </source>
</evidence>
<keyword evidence="2" id="KW-0812">Transmembrane</keyword>
<dbReference type="EMBL" id="JYDP01000132">
    <property type="protein sequence ID" value="KRZ05742.1"/>
    <property type="molecule type" value="Genomic_DNA"/>
</dbReference>
<evidence type="ECO:0000256" key="2">
    <source>
        <dbReference type="SAM" id="Phobius"/>
    </source>
</evidence>
<feature type="transmembrane region" description="Helical" evidence="2">
    <location>
        <begin position="42"/>
        <end position="61"/>
    </location>
</feature>
<reference evidence="3 4" key="1">
    <citation type="submission" date="2015-01" db="EMBL/GenBank/DDBJ databases">
        <title>Evolution of Trichinella species and genotypes.</title>
        <authorList>
            <person name="Korhonen P.K."/>
            <person name="Edoardo P."/>
            <person name="Giuseppe L.R."/>
            <person name="Gasser R.B."/>
        </authorList>
    </citation>
    <scope>NUCLEOTIDE SEQUENCE [LARGE SCALE GENOMIC DNA]</scope>
    <source>
        <strain evidence="3">ISS1029</strain>
    </source>
</reference>
<proteinExistence type="predicted"/>
<gene>
    <name evidence="3" type="ORF">T11_17738</name>
</gene>
<evidence type="ECO:0000313" key="4">
    <source>
        <dbReference type="Proteomes" id="UP000055024"/>
    </source>
</evidence>